<dbReference type="OrthoDB" id="29879at2759"/>
<dbReference type="GO" id="GO:0016020">
    <property type="term" value="C:membrane"/>
    <property type="evidence" value="ECO:0007669"/>
    <property type="project" value="UniProtKB-SubCell"/>
</dbReference>
<dbReference type="InterPro" id="IPR045863">
    <property type="entry name" value="CorA_TM1_TM2"/>
</dbReference>
<keyword evidence="5 7" id="KW-0472">Membrane</keyword>
<keyword evidence="4 7" id="KW-1133">Transmembrane helix</keyword>
<evidence type="ECO:0008006" key="10">
    <source>
        <dbReference type="Google" id="ProtNLM"/>
    </source>
</evidence>
<evidence type="ECO:0000256" key="5">
    <source>
        <dbReference type="ARBA" id="ARBA00023136"/>
    </source>
</evidence>
<keyword evidence="3 7" id="KW-0812">Transmembrane</keyword>
<dbReference type="PANTHER" id="PTHR21535:SF93">
    <property type="entry name" value="CORA-LIKE MG2+ TRANSPORTER PROTEIN"/>
    <property type="match status" value="1"/>
</dbReference>
<dbReference type="EMBL" id="MKKU01000357">
    <property type="protein sequence ID" value="RNF14618.1"/>
    <property type="molecule type" value="Genomic_DNA"/>
</dbReference>
<evidence type="ECO:0000313" key="8">
    <source>
        <dbReference type="EMBL" id="RNF14618.1"/>
    </source>
</evidence>
<comment type="caution">
    <text evidence="8">The sequence shown here is derived from an EMBL/GenBank/DDBJ whole genome shotgun (WGS) entry which is preliminary data.</text>
</comment>
<dbReference type="Gene3D" id="1.20.58.340">
    <property type="entry name" value="Magnesium transport protein CorA, transmembrane region"/>
    <property type="match status" value="1"/>
</dbReference>
<feature type="region of interest" description="Disordered" evidence="6">
    <location>
        <begin position="221"/>
        <end position="242"/>
    </location>
</feature>
<dbReference type="Proteomes" id="UP000284403">
    <property type="component" value="Unassembled WGS sequence"/>
</dbReference>
<dbReference type="AlphaFoldDB" id="A0A3R7L1V0"/>
<dbReference type="InterPro" id="IPR002523">
    <property type="entry name" value="MgTranspt_CorA/ZnTranspt_ZntB"/>
</dbReference>
<organism evidence="8 9">
    <name type="scientific">Trypanosoma conorhini</name>
    <dbReference type="NCBI Taxonomy" id="83891"/>
    <lineage>
        <taxon>Eukaryota</taxon>
        <taxon>Discoba</taxon>
        <taxon>Euglenozoa</taxon>
        <taxon>Kinetoplastea</taxon>
        <taxon>Metakinetoplastina</taxon>
        <taxon>Trypanosomatida</taxon>
        <taxon>Trypanosomatidae</taxon>
        <taxon>Trypanosoma</taxon>
    </lineage>
</organism>
<dbReference type="PANTHER" id="PTHR21535">
    <property type="entry name" value="MAGNESIUM AND COBALT TRANSPORT PROTEIN/MITOCHONDRIAL IMPORT INNER MEMBRANE TRANSLOCASE SUBUNIT TIM8"/>
    <property type="match status" value="1"/>
</dbReference>
<keyword evidence="9" id="KW-1185">Reference proteome</keyword>
<dbReference type="SUPFAM" id="SSF143865">
    <property type="entry name" value="CorA soluble domain-like"/>
    <property type="match status" value="1"/>
</dbReference>
<dbReference type="RefSeq" id="XP_029227210.1">
    <property type="nucleotide sequence ID" value="XM_029372765.1"/>
</dbReference>
<evidence type="ECO:0000256" key="3">
    <source>
        <dbReference type="ARBA" id="ARBA00022692"/>
    </source>
</evidence>
<feature type="transmembrane region" description="Helical" evidence="7">
    <location>
        <begin position="480"/>
        <end position="500"/>
    </location>
</feature>
<dbReference type="GO" id="GO:0046873">
    <property type="term" value="F:metal ion transmembrane transporter activity"/>
    <property type="evidence" value="ECO:0007669"/>
    <property type="project" value="InterPro"/>
</dbReference>
<dbReference type="InterPro" id="IPR045861">
    <property type="entry name" value="CorA_cytoplasmic_dom"/>
</dbReference>
<dbReference type="GeneID" id="40319486"/>
<evidence type="ECO:0000313" key="9">
    <source>
        <dbReference type="Proteomes" id="UP000284403"/>
    </source>
</evidence>
<reference evidence="8 9" key="1">
    <citation type="journal article" date="2018" name="BMC Genomics">
        <title>Genomic comparison of Trypanosoma conorhini and Trypanosoma rangeli to Trypanosoma cruzi strains of high and low virulence.</title>
        <authorList>
            <person name="Bradwell K.R."/>
            <person name="Koparde V.N."/>
            <person name="Matveyev A.V."/>
            <person name="Serrano M.G."/>
            <person name="Alves J.M."/>
            <person name="Parikh H."/>
            <person name="Huang B."/>
            <person name="Lee V."/>
            <person name="Espinosa-Alvarez O."/>
            <person name="Ortiz P.A."/>
            <person name="Costa-Martins A.G."/>
            <person name="Teixeira M.M."/>
            <person name="Buck G.A."/>
        </authorList>
    </citation>
    <scope>NUCLEOTIDE SEQUENCE [LARGE SCALE GENOMIC DNA]</scope>
    <source>
        <strain evidence="8 9">025E</strain>
    </source>
</reference>
<accession>A0A3R7L1V0</accession>
<evidence type="ECO:0000256" key="1">
    <source>
        <dbReference type="ARBA" id="ARBA00004141"/>
    </source>
</evidence>
<protein>
    <recommendedName>
        <fullName evidence="10">MGT2 magnesium transporter</fullName>
    </recommendedName>
</protein>
<sequence length="546" mass="60232">MSRFQTGGENGARHESMEKVLSGNHYRALQGSDQPRQELGLRGGPPMQARLLVQFRDGTTREWDSLPQMDQVVEALLSVMGPLDAQHRSSGSLRITELDRVAVDVAAAPRHVAAWDEPEAHAPVSFFWIDLAGTPDPHDFSVLFSLLKVHARTQRQWLAEAAGWAGSSEACVVSTPSSHCEGETEFSLGSNEGRQQREPDELHVFAEERYVQMQLAVISATHPGGTKTSSNPAYADSDGSAAAQQPDRLHANLFDVDEEDDLGCVRLLCFADGVVDWRPAAEVEGWGYVTRGVARLLADPAPAQRMLTTSQLLHIILDELCEAFLPDPTLVLNEVDAIDSMMPLVRQKESEQADVLRRALRLRRCLSVHRRLLLSKVNLLEQLGRPVMRTLLAFITADAVNTGGVVHRPNFFDANPAGRSAAVADPQSLAHTAIIRRILHLLRQLDGARTILGNTTLIYTSSVTMLNNSISTEADYRMVVLHYVTLVFLPLTVVASHWGMNCDVPWKNLDSTTPFWSIVGASAAYAALHLWYPIFCIFTGRTDKLV</sequence>
<name>A0A3R7L1V0_9TRYP</name>
<evidence type="ECO:0000256" key="4">
    <source>
        <dbReference type="ARBA" id="ARBA00022989"/>
    </source>
</evidence>
<dbReference type="Pfam" id="PF01544">
    <property type="entry name" value="CorA"/>
    <property type="match status" value="1"/>
</dbReference>
<evidence type="ECO:0000256" key="2">
    <source>
        <dbReference type="ARBA" id="ARBA00009765"/>
    </source>
</evidence>
<gene>
    <name evidence="8" type="ORF">Tco025E_05875</name>
</gene>
<feature type="transmembrane region" description="Helical" evidence="7">
    <location>
        <begin position="515"/>
        <end position="538"/>
    </location>
</feature>
<proteinExistence type="inferred from homology"/>
<evidence type="ECO:0000256" key="6">
    <source>
        <dbReference type="SAM" id="MobiDB-lite"/>
    </source>
</evidence>
<comment type="subcellular location">
    <subcellularLocation>
        <location evidence="1">Membrane</location>
        <topology evidence="1">Multi-pass membrane protein</topology>
    </subcellularLocation>
</comment>
<dbReference type="SUPFAM" id="SSF144083">
    <property type="entry name" value="Magnesium transport protein CorA, transmembrane region"/>
    <property type="match status" value="1"/>
</dbReference>
<comment type="similarity">
    <text evidence="2">Belongs to the CorA metal ion transporter (MIT) (TC 1.A.35) family.</text>
</comment>
<evidence type="ECO:0000256" key="7">
    <source>
        <dbReference type="SAM" id="Phobius"/>
    </source>
</evidence>